<dbReference type="EMBL" id="BARS01057503">
    <property type="protein sequence ID" value="GAG41998.1"/>
    <property type="molecule type" value="Genomic_DNA"/>
</dbReference>
<sequence length="47" mass="5066">MANQLGKRYRCPVCGTEALCTKAGDGTVTCHDQAMEVQEPRPIPSSD</sequence>
<protein>
    <recommendedName>
        <fullName evidence="5">Desulfoferrodoxin N-terminal domain-containing protein</fullName>
    </recommendedName>
</protein>
<evidence type="ECO:0000259" key="5">
    <source>
        <dbReference type="Pfam" id="PF06397"/>
    </source>
</evidence>
<organism evidence="6">
    <name type="scientific">marine sediment metagenome</name>
    <dbReference type="NCBI Taxonomy" id="412755"/>
    <lineage>
        <taxon>unclassified sequences</taxon>
        <taxon>metagenomes</taxon>
        <taxon>ecological metagenomes</taxon>
    </lineage>
</organism>
<feature type="domain" description="Desulfoferrodoxin N-terminal" evidence="5">
    <location>
        <begin position="7"/>
        <end position="36"/>
    </location>
</feature>
<dbReference type="InterPro" id="IPR038094">
    <property type="entry name" value="Desulfoferrodoxin_N_sf"/>
</dbReference>
<dbReference type="InterPro" id="IPR004462">
    <property type="entry name" value="Desulfoferrodoxin_N"/>
</dbReference>
<keyword evidence="2" id="KW-0479">Metal-binding</keyword>
<comment type="caution">
    <text evidence="6">The sequence shown here is derived from an EMBL/GenBank/DDBJ whole genome shotgun (WGS) entry which is preliminary data.</text>
</comment>
<keyword evidence="3" id="KW-0249">Electron transport</keyword>
<evidence type="ECO:0000256" key="4">
    <source>
        <dbReference type="ARBA" id="ARBA00023004"/>
    </source>
</evidence>
<reference evidence="6" key="1">
    <citation type="journal article" date="2014" name="Front. Microbiol.">
        <title>High frequency of phylogenetically diverse reductive dehalogenase-homologous genes in deep subseafloor sedimentary metagenomes.</title>
        <authorList>
            <person name="Kawai M."/>
            <person name="Futagami T."/>
            <person name="Toyoda A."/>
            <person name="Takaki Y."/>
            <person name="Nishi S."/>
            <person name="Hori S."/>
            <person name="Arai W."/>
            <person name="Tsubouchi T."/>
            <person name="Morono Y."/>
            <person name="Uchiyama I."/>
            <person name="Ito T."/>
            <person name="Fujiyama A."/>
            <person name="Inagaki F."/>
            <person name="Takami H."/>
        </authorList>
    </citation>
    <scope>NUCLEOTIDE SEQUENCE</scope>
    <source>
        <strain evidence="6">Expedition CK06-06</strain>
    </source>
</reference>
<evidence type="ECO:0000313" key="6">
    <source>
        <dbReference type="EMBL" id="GAG41998.1"/>
    </source>
</evidence>
<gene>
    <name evidence="6" type="ORF">S01H1_84287</name>
</gene>
<keyword evidence="1" id="KW-0813">Transport</keyword>
<dbReference type="SUPFAM" id="SSF57802">
    <property type="entry name" value="Rubredoxin-like"/>
    <property type="match status" value="1"/>
</dbReference>
<proteinExistence type="predicted"/>
<dbReference type="Gene3D" id="2.20.28.100">
    <property type="entry name" value="Desulphoferrodoxin, N-terminal domain"/>
    <property type="match status" value="1"/>
</dbReference>
<dbReference type="Pfam" id="PF06397">
    <property type="entry name" value="Desulfoferrod_N"/>
    <property type="match status" value="1"/>
</dbReference>
<evidence type="ECO:0000256" key="2">
    <source>
        <dbReference type="ARBA" id="ARBA00022723"/>
    </source>
</evidence>
<evidence type="ECO:0000256" key="1">
    <source>
        <dbReference type="ARBA" id="ARBA00022448"/>
    </source>
</evidence>
<name>X0XZP3_9ZZZZ</name>
<evidence type="ECO:0000256" key="3">
    <source>
        <dbReference type="ARBA" id="ARBA00022982"/>
    </source>
</evidence>
<dbReference type="AlphaFoldDB" id="X0XZP3"/>
<accession>X0XZP3</accession>
<keyword evidence="4" id="KW-0408">Iron</keyword>